<reference evidence="1 2" key="1">
    <citation type="submission" date="2020-11" db="EMBL/GenBank/DDBJ databases">
        <title>Kaistella gelatinilytica sp. nov., a flavobacterium isolated from Antarctic Soil.</title>
        <authorList>
            <person name="Li J."/>
        </authorList>
    </citation>
    <scope>NUCLEOTIDE SEQUENCE [LARGE SCALE GENOMIC DNA]</scope>
    <source>
        <strain evidence="1 2">G5-32</strain>
    </source>
</reference>
<dbReference type="RefSeq" id="WP_196078147.1">
    <property type="nucleotide sequence ID" value="NZ_JADPVI010000001.1"/>
</dbReference>
<keyword evidence="2" id="KW-1185">Reference proteome</keyword>
<comment type="caution">
    <text evidence="1">The sequence shown here is derived from an EMBL/GenBank/DDBJ whole genome shotgun (WGS) entry which is preliminary data.</text>
</comment>
<proteinExistence type="predicted"/>
<accession>A0ABS0F7B0</accession>
<name>A0ABS0F7B0_9FLAO</name>
<dbReference type="EMBL" id="JADPVI010000001">
    <property type="protein sequence ID" value="MBF8455572.1"/>
    <property type="molecule type" value="Genomic_DNA"/>
</dbReference>
<evidence type="ECO:0000313" key="2">
    <source>
        <dbReference type="Proteomes" id="UP000660070"/>
    </source>
</evidence>
<organism evidence="1 2">
    <name type="scientific">Kaistella gelatinilytica</name>
    <dbReference type="NCBI Taxonomy" id="2787636"/>
    <lineage>
        <taxon>Bacteria</taxon>
        <taxon>Pseudomonadati</taxon>
        <taxon>Bacteroidota</taxon>
        <taxon>Flavobacteriia</taxon>
        <taxon>Flavobacteriales</taxon>
        <taxon>Weeksellaceae</taxon>
        <taxon>Chryseobacterium group</taxon>
        <taxon>Kaistella</taxon>
    </lineage>
</organism>
<sequence>MIKKPYYMIDFSASACLFEIRINDYPVAHMDIAGQVASTIPINFAIL</sequence>
<protein>
    <submittedName>
        <fullName evidence="1">Uncharacterized protein</fullName>
    </submittedName>
</protein>
<dbReference type="Proteomes" id="UP000660070">
    <property type="component" value="Unassembled WGS sequence"/>
</dbReference>
<gene>
    <name evidence="1" type="ORF">IV494_00115</name>
</gene>
<evidence type="ECO:0000313" key="1">
    <source>
        <dbReference type="EMBL" id="MBF8455572.1"/>
    </source>
</evidence>